<sequence length="77" mass="8218">MSVVATPATATASARILDMGSLTAGTVVEARRRGEVHYRGCVEDAAPGLGVVWVRDTLAGHRAILHLDDYSIWRVTA</sequence>
<gene>
    <name evidence="1" type="ORF">FNH21_05965</name>
</gene>
<dbReference type="RefSeq" id="WP_152813027.1">
    <property type="nucleotide sequence ID" value="NZ_VJXX01000001.1"/>
</dbReference>
<organism evidence="1 2">
    <name type="scientific">Arthrobacter bussei</name>
    <dbReference type="NCBI Taxonomy" id="2594179"/>
    <lineage>
        <taxon>Bacteria</taxon>
        <taxon>Bacillati</taxon>
        <taxon>Actinomycetota</taxon>
        <taxon>Actinomycetes</taxon>
        <taxon>Micrococcales</taxon>
        <taxon>Micrococcaceae</taxon>
        <taxon>Arthrobacter</taxon>
    </lineage>
</organism>
<evidence type="ECO:0000313" key="2">
    <source>
        <dbReference type="Proteomes" id="UP000326464"/>
    </source>
</evidence>
<dbReference type="EMBL" id="VJXX01000001">
    <property type="protein sequence ID" value="MPY10270.1"/>
    <property type="molecule type" value="Genomic_DNA"/>
</dbReference>
<accession>A0A7X1TN78</accession>
<keyword evidence="2" id="KW-1185">Reference proteome</keyword>
<dbReference type="Proteomes" id="UP000326464">
    <property type="component" value="Unassembled WGS sequence"/>
</dbReference>
<dbReference type="AlphaFoldDB" id="A0A7X1TN78"/>
<evidence type="ECO:0000313" key="1">
    <source>
        <dbReference type="EMBL" id="MPY10270.1"/>
    </source>
</evidence>
<name>A0A7X1TN78_9MICC</name>
<proteinExistence type="predicted"/>
<reference evidence="2" key="1">
    <citation type="submission" date="2019-07" db="EMBL/GenBank/DDBJ databases">
        <title>Arthrobacter KR32 sp. nov., isolated from mountain cheese made of cows milk.</title>
        <authorList>
            <person name="Flegler A."/>
        </authorList>
    </citation>
    <scope>NUCLEOTIDE SEQUENCE [LARGE SCALE GENOMIC DNA]</scope>
    <source>
        <strain evidence="2">KR32</strain>
    </source>
</reference>
<dbReference type="OrthoDB" id="4965063at2"/>
<protein>
    <submittedName>
        <fullName evidence="1">Uncharacterized protein</fullName>
    </submittedName>
</protein>
<comment type="caution">
    <text evidence="1">The sequence shown here is derived from an EMBL/GenBank/DDBJ whole genome shotgun (WGS) entry which is preliminary data.</text>
</comment>